<evidence type="ECO:0000256" key="5">
    <source>
        <dbReference type="ARBA" id="ARBA00023139"/>
    </source>
</evidence>
<keyword evidence="4 7" id="KW-0732">Signal</keyword>
<dbReference type="PANTHER" id="PTHR30024">
    <property type="entry name" value="ALIPHATIC SULFONATES-BINDING PROTEIN-RELATED"/>
    <property type="match status" value="1"/>
</dbReference>
<dbReference type="PROSITE" id="PS51257">
    <property type="entry name" value="PROKAR_LIPOPROTEIN"/>
    <property type="match status" value="1"/>
</dbReference>
<feature type="signal peptide" evidence="7">
    <location>
        <begin position="1"/>
        <end position="30"/>
    </location>
</feature>
<gene>
    <name evidence="9" type="ORF">G4Z05_07480</name>
</gene>
<dbReference type="GO" id="GO:0042918">
    <property type="term" value="P:alkanesulfonate transmembrane transport"/>
    <property type="evidence" value="ECO:0007669"/>
    <property type="project" value="TreeGrafter"/>
</dbReference>
<dbReference type="PANTHER" id="PTHR30024:SF47">
    <property type="entry name" value="TAURINE-BINDING PERIPLASMIC PROTEIN"/>
    <property type="match status" value="1"/>
</dbReference>
<dbReference type="InterPro" id="IPR015168">
    <property type="entry name" value="SsuA/THI5"/>
</dbReference>
<name>A0A6B3TPI6_9BACI</name>
<comment type="subcellular location">
    <subcellularLocation>
        <location evidence="1">Periplasm</location>
    </subcellularLocation>
</comment>
<evidence type="ECO:0000259" key="8">
    <source>
        <dbReference type="SMART" id="SM00062"/>
    </source>
</evidence>
<proteinExistence type="inferred from homology"/>
<keyword evidence="3" id="KW-0813">Transport</keyword>
<sequence length="346" mass="38645">MKTLHRKILLTLTILYIAFVTIACSNQSTATEKEKDEVTTQSKKVPEKIVLGYQVSPNGELLAKALGLLEKKYPDTKIEWVKFEAGRDVNNAIASGSIDFGLVGTPPAAIGIASKLPYKVYYLHDIIGESEALVVKQDSEIQSLKDLKGKKIATTFNSTSHFSLLGALKAEGMDPKKGNIQILDMQPPDIYAAWQRGDIDGAYIWQPMQSKLVADNGKVIIHSGELAEKGIITAEMGIVRNDFVEKYPEIVEEYISILDESVKYYHENPEKSAELLSTELGLTPEKSLETMKQIVWLDESKQKEYYEGPLAETLKETADYLVEQKSITNAPDIKTFEQSLLQHPYQ</sequence>
<keyword evidence="5" id="KW-0564">Palmitate</keyword>
<comment type="caution">
    <text evidence="9">The sequence shown here is derived from an EMBL/GenBank/DDBJ whole genome shotgun (WGS) entry which is preliminary data.</text>
</comment>
<dbReference type="Proteomes" id="UP000481621">
    <property type="component" value="Unassembled WGS sequence"/>
</dbReference>
<dbReference type="GO" id="GO:0016020">
    <property type="term" value="C:membrane"/>
    <property type="evidence" value="ECO:0007669"/>
    <property type="project" value="InterPro"/>
</dbReference>
<dbReference type="InterPro" id="IPR010068">
    <property type="entry name" value="Peri-bd_TauA"/>
</dbReference>
<evidence type="ECO:0000256" key="1">
    <source>
        <dbReference type="ARBA" id="ARBA00004418"/>
    </source>
</evidence>
<evidence type="ECO:0000256" key="2">
    <source>
        <dbReference type="ARBA" id="ARBA00010742"/>
    </source>
</evidence>
<dbReference type="InterPro" id="IPR001638">
    <property type="entry name" value="Solute-binding_3/MltF_N"/>
</dbReference>
<dbReference type="Pfam" id="PF09084">
    <property type="entry name" value="NMT1"/>
    <property type="match status" value="1"/>
</dbReference>
<evidence type="ECO:0000256" key="6">
    <source>
        <dbReference type="ARBA" id="ARBA00023288"/>
    </source>
</evidence>
<feature type="domain" description="Solute-binding protein family 3/N-terminal" evidence="8">
    <location>
        <begin position="48"/>
        <end position="268"/>
    </location>
</feature>
<feature type="chain" id="PRO_5025657421" evidence="7">
    <location>
        <begin position="31"/>
        <end position="346"/>
    </location>
</feature>
<dbReference type="CDD" id="cd13560">
    <property type="entry name" value="PBP2_taurine"/>
    <property type="match status" value="1"/>
</dbReference>
<keyword evidence="10" id="KW-1185">Reference proteome</keyword>
<dbReference type="Gene3D" id="3.40.190.10">
    <property type="entry name" value="Periplasmic binding protein-like II"/>
    <property type="match status" value="2"/>
</dbReference>
<dbReference type="GO" id="GO:0042626">
    <property type="term" value="F:ATPase-coupled transmembrane transporter activity"/>
    <property type="evidence" value="ECO:0007669"/>
    <property type="project" value="InterPro"/>
</dbReference>
<dbReference type="NCBIfam" id="TIGR01728">
    <property type="entry name" value="SsuA_fam"/>
    <property type="match status" value="1"/>
</dbReference>
<dbReference type="InterPro" id="IPR010067">
    <property type="entry name" value="ABC_SsuA_sub-bd"/>
</dbReference>
<dbReference type="EMBL" id="JAAIUV010000009">
    <property type="protein sequence ID" value="NEX78723.1"/>
    <property type="molecule type" value="Genomic_DNA"/>
</dbReference>
<dbReference type="SUPFAM" id="SSF53850">
    <property type="entry name" value="Periplasmic binding protein-like II"/>
    <property type="match status" value="1"/>
</dbReference>
<protein>
    <submittedName>
        <fullName evidence="9">Aliphatic sulfonate ABC transporter substrate-binding protein</fullName>
    </submittedName>
</protein>
<evidence type="ECO:0000256" key="4">
    <source>
        <dbReference type="ARBA" id="ARBA00022729"/>
    </source>
</evidence>
<accession>A0A6B3TPI6</accession>
<dbReference type="GO" id="GO:0042597">
    <property type="term" value="C:periplasmic space"/>
    <property type="evidence" value="ECO:0007669"/>
    <property type="project" value="UniProtKB-SubCell"/>
</dbReference>
<keyword evidence="6" id="KW-0449">Lipoprotein</keyword>
<evidence type="ECO:0000313" key="9">
    <source>
        <dbReference type="EMBL" id="NEX78723.1"/>
    </source>
</evidence>
<comment type="similarity">
    <text evidence="2">Belongs to the bacterial solute-binding protein SsuA/TauA family.</text>
</comment>
<organism evidence="9 10">
    <name type="scientific">Neobacillus thermocopriae</name>
    <dbReference type="NCBI Taxonomy" id="1215031"/>
    <lineage>
        <taxon>Bacteria</taxon>
        <taxon>Bacillati</taxon>
        <taxon>Bacillota</taxon>
        <taxon>Bacilli</taxon>
        <taxon>Bacillales</taxon>
        <taxon>Bacillaceae</taxon>
        <taxon>Neobacillus</taxon>
    </lineage>
</organism>
<dbReference type="SMART" id="SM00062">
    <property type="entry name" value="PBPb"/>
    <property type="match status" value="1"/>
</dbReference>
<dbReference type="AlphaFoldDB" id="A0A6B3TPI6"/>
<evidence type="ECO:0000256" key="7">
    <source>
        <dbReference type="SAM" id="SignalP"/>
    </source>
</evidence>
<evidence type="ECO:0000313" key="10">
    <source>
        <dbReference type="Proteomes" id="UP000481621"/>
    </source>
</evidence>
<evidence type="ECO:0000256" key="3">
    <source>
        <dbReference type="ARBA" id="ARBA00022448"/>
    </source>
</evidence>
<reference evidence="9" key="1">
    <citation type="submission" date="2020-02" db="EMBL/GenBank/DDBJ databases">
        <title>Bacillus sedimentmangrovi sp. nov., isolated from sediment of the mangrove ecosystem.</title>
        <authorList>
            <person name="Liu G."/>
        </authorList>
    </citation>
    <scope>NUCLEOTIDE SEQUENCE [LARGE SCALE GENOMIC DNA]</scope>
    <source>
        <strain evidence="9">SgZ-7</strain>
    </source>
</reference>